<protein>
    <submittedName>
        <fullName evidence="2">Unplaced genomic scaffold GYMLUscaffold_27, whole genome shotgun sequence</fullName>
    </submittedName>
</protein>
<keyword evidence="3" id="KW-1185">Reference proteome</keyword>
<feature type="region of interest" description="Disordered" evidence="1">
    <location>
        <begin position="34"/>
        <end position="131"/>
    </location>
</feature>
<organism evidence="2 3">
    <name type="scientific">Collybiopsis luxurians FD-317 M1</name>
    <dbReference type="NCBI Taxonomy" id="944289"/>
    <lineage>
        <taxon>Eukaryota</taxon>
        <taxon>Fungi</taxon>
        <taxon>Dikarya</taxon>
        <taxon>Basidiomycota</taxon>
        <taxon>Agaricomycotina</taxon>
        <taxon>Agaricomycetes</taxon>
        <taxon>Agaricomycetidae</taxon>
        <taxon>Agaricales</taxon>
        <taxon>Marasmiineae</taxon>
        <taxon>Omphalotaceae</taxon>
        <taxon>Collybiopsis</taxon>
        <taxon>Collybiopsis luxurians</taxon>
    </lineage>
</organism>
<feature type="compositionally biased region" description="Basic and acidic residues" evidence="1">
    <location>
        <begin position="217"/>
        <end position="228"/>
    </location>
</feature>
<evidence type="ECO:0000256" key="1">
    <source>
        <dbReference type="SAM" id="MobiDB-lite"/>
    </source>
</evidence>
<evidence type="ECO:0000313" key="3">
    <source>
        <dbReference type="Proteomes" id="UP000053593"/>
    </source>
</evidence>
<dbReference type="EMBL" id="KN834775">
    <property type="protein sequence ID" value="KIK60296.1"/>
    <property type="molecule type" value="Genomic_DNA"/>
</dbReference>
<sequence>MTFFQGASNFTINCGSDGPIFRQINGDLQITHSGRRRCGESRSCNNSSTNSPRTSRRRFEDDQEESGTSYNHTLPERYYDVQSIPRNNAPTYFANSNRNHSEARGHRHENIHRRNNQQSRPVPRRQRSSHPWITIRGGEYNIIGENGTFHYHTWTNGYDRQSVNNHEQGRRQPQSNYSHYEYTYSYATTGADSEYQVPYDPAPAYQESSQDELLESNPRENSEVDRDMLLLPTYSEDDTTLAPTRALEKE</sequence>
<dbReference type="HOGENOM" id="CLU_1111514_0_0_1"/>
<feature type="compositionally biased region" description="Low complexity" evidence="1">
    <location>
        <begin position="41"/>
        <end position="53"/>
    </location>
</feature>
<name>A0A0D0BX80_9AGAR</name>
<reference evidence="2 3" key="1">
    <citation type="submission" date="2014-04" db="EMBL/GenBank/DDBJ databases">
        <title>Evolutionary Origins and Diversification of the Mycorrhizal Mutualists.</title>
        <authorList>
            <consortium name="DOE Joint Genome Institute"/>
            <consortium name="Mycorrhizal Genomics Consortium"/>
            <person name="Kohler A."/>
            <person name="Kuo A."/>
            <person name="Nagy L.G."/>
            <person name="Floudas D."/>
            <person name="Copeland A."/>
            <person name="Barry K.W."/>
            <person name="Cichocki N."/>
            <person name="Veneault-Fourrey C."/>
            <person name="LaButti K."/>
            <person name="Lindquist E.A."/>
            <person name="Lipzen A."/>
            <person name="Lundell T."/>
            <person name="Morin E."/>
            <person name="Murat C."/>
            <person name="Riley R."/>
            <person name="Ohm R."/>
            <person name="Sun H."/>
            <person name="Tunlid A."/>
            <person name="Henrissat B."/>
            <person name="Grigoriev I.V."/>
            <person name="Hibbett D.S."/>
            <person name="Martin F."/>
        </authorList>
    </citation>
    <scope>NUCLEOTIDE SEQUENCE [LARGE SCALE GENOMIC DNA]</scope>
    <source>
        <strain evidence="2 3">FD-317 M1</strain>
    </source>
</reference>
<evidence type="ECO:0000313" key="2">
    <source>
        <dbReference type="EMBL" id="KIK60296.1"/>
    </source>
</evidence>
<dbReference type="AlphaFoldDB" id="A0A0D0BX80"/>
<dbReference type="Proteomes" id="UP000053593">
    <property type="component" value="Unassembled WGS sequence"/>
</dbReference>
<gene>
    <name evidence="2" type="ORF">GYMLUDRAFT_43593</name>
</gene>
<feature type="region of interest" description="Disordered" evidence="1">
    <location>
        <begin position="197"/>
        <end position="250"/>
    </location>
</feature>
<accession>A0A0D0BX80</accession>
<proteinExistence type="predicted"/>
<feature type="compositionally biased region" description="Polar residues" evidence="1">
    <location>
        <begin position="84"/>
        <end position="98"/>
    </location>
</feature>
<feature type="compositionally biased region" description="Basic residues" evidence="1">
    <location>
        <begin position="105"/>
        <end position="115"/>
    </location>
</feature>